<dbReference type="InterPro" id="IPR003439">
    <property type="entry name" value="ABC_transporter-like_ATP-bd"/>
</dbReference>
<evidence type="ECO:0000256" key="1">
    <source>
        <dbReference type="ARBA" id="ARBA00005417"/>
    </source>
</evidence>
<keyword evidence="4 6" id="KW-0067">ATP-binding</keyword>
<dbReference type="PANTHER" id="PTHR42781:SF4">
    <property type="entry name" value="SPERMIDINE_PUTRESCINE IMPORT ATP-BINDING PROTEIN POTA"/>
    <property type="match status" value="1"/>
</dbReference>
<evidence type="ECO:0000313" key="7">
    <source>
        <dbReference type="Proteomes" id="UP000244810"/>
    </source>
</evidence>
<dbReference type="EMBL" id="QDDR01000012">
    <property type="protein sequence ID" value="PVE45751.1"/>
    <property type="molecule type" value="Genomic_DNA"/>
</dbReference>
<reference evidence="6 7" key="1">
    <citation type="journal article" date="2011" name="Syst. Appl. Microbiol.">
        <title>Defluviimonas denitrificans gen. nov., sp. nov., and Pararhodobacter aggregans gen. nov., sp. nov., non-phototrophic Rhodobacteraceae from the biofilter of a marine aquaculture.</title>
        <authorList>
            <person name="Foesel B.U."/>
            <person name="Drake H.L."/>
            <person name="Schramm A."/>
        </authorList>
    </citation>
    <scope>NUCLEOTIDE SEQUENCE [LARGE SCALE GENOMIC DNA]</scope>
    <source>
        <strain evidence="6 7">D1-19</strain>
    </source>
</reference>
<keyword evidence="2" id="KW-0813">Transport</keyword>
<keyword evidence="7" id="KW-1185">Reference proteome</keyword>
<protein>
    <submittedName>
        <fullName evidence="6">ABC transporter ATP-binding protein</fullName>
    </submittedName>
</protein>
<evidence type="ECO:0000256" key="4">
    <source>
        <dbReference type="ARBA" id="ARBA00022840"/>
    </source>
</evidence>
<dbReference type="OrthoDB" id="9802264at2"/>
<accession>A0A2T7UMA8</accession>
<dbReference type="Pfam" id="PF00005">
    <property type="entry name" value="ABC_tran"/>
    <property type="match status" value="1"/>
</dbReference>
<dbReference type="InterPro" id="IPR013611">
    <property type="entry name" value="Transp-assoc_OB_typ2"/>
</dbReference>
<sequence>MGCGKDGERAMLELENLNKTYPPTSGRAQGAVPEPALTDFSLNIKEGEFFTLLGPSGCGKTTTLQSIAGLEHPTRGRITMAGRTVFCSATNTIVPSNKRKLGMVFQSYAIWPHMTVFENVAFPLVHGHGGCPRSEVRQKVMGALERVGLHDFADRPAPYLSGGQQQRVALARSLVNEPSIMLLDEPLSNLDAKLRDAMRVELRDLVKSVGTTTIYVTHDQTEALSMSDRIALLNKGRLEQLGTPDQIYNTPRTTFAAEFVGSSNILKGRVVDVSGQRCTVQLAFGMVTCPVTGSVEKGQTVGVMVRPHGIAINPAEPNGANCFAGTIRQISFIGEFLDMQVAVGGESLRVFVNSYKTHRTGEDVTVQLPVDLCVVLQG</sequence>
<dbReference type="PROSITE" id="PS00211">
    <property type="entry name" value="ABC_TRANSPORTER_1"/>
    <property type="match status" value="1"/>
</dbReference>
<dbReference type="SUPFAM" id="SSF52540">
    <property type="entry name" value="P-loop containing nucleoside triphosphate hydrolases"/>
    <property type="match status" value="1"/>
</dbReference>
<dbReference type="GO" id="GO:0140359">
    <property type="term" value="F:ABC-type transporter activity"/>
    <property type="evidence" value="ECO:0007669"/>
    <property type="project" value="UniProtKB-ARBA"/>
</dbReference>
<dbReference type="AlphaFoldDB" id="A0A2T7UMA8"/>
<dbReference type="InterPro" id="IPR050093">
    <property type="entry name" value="ABC_SmlMolc_Importer"/>
</dbReference>
<feature type="domain" description="ABC transporter" evidence="5">
    <location>
        <begin position="12"/>
        <end position="260"/>
    </location>
</feature>
<gene>
    <name evidence="6" type="ORF">DDE23_19805</name>
</gene>
<dbReference type="FunFam" id="3.40.50.300:FF:000042">
    <property type="entry name" value="Maltose/maltodextrin ABC transporter, ATP-binding protein"/>
    <property type="match status" value="1"/>
</dbReference>
<dbReference type="Pfam" id="PF08402">
    <property type="entry name" value="TOBE_2"/>
    <property type="match status" value="1"/>
</dbReference>
<dbReference type="InterPro" id="IPR003593">
    <property type="entry name" value="AAA+_ATPase"/>
</dbReference>
<evidence type="ECO:0000256" key="3">
    <source>
        <dbReference type="ARBA" id="ARBA00022741"/>
    </source>
</evidence>
<dbReference type="Gene3D" id="2.40.50.100">
    <property type="match status" value="1"/>
</dbReference>
<dbReference type="PROSITE" id="PS50893">
    <property type="entry name" value="ABC_TRANSPORTER_2"/>
    <property type="match status" value="1"/>
</dbReference>
<dbReference type="PANTHER" id="PTHR42781">
    <property type="entry name" value="SPERMIDINE/PUTRESCINE IMPORT ATP-BINDING PROTEIN POTA"/>
    <property type="match status" value="1"/>
</dbReference>
<dbReference type="InterPro" id="IPR027417">
    <property type="entry name" value="P-loop_NTPase"/>
</dbReference>
<evidence type="ECO:0000259" key="5">
    <source>
        <dbReference type="PROSITE" id="PS50893"/>
    </source>
</evidence>
<evidence type="ECO:0000313" key="6">
    <source>
        <dbReference type="EMBL" id="PVE45751.1"/>
    </source>
</evidence>
<dbReference type="Proteomes" id="UP000244810">
    <property type="component" value="Unassembled WGS sequence"/>
</dbReference>
<name>A0A2T7UMA8_9RHOB</name>
<dbReference type="SMART" id="SM00382">
    <property type="entry name" value="AAA"/>
    <property type="match status" value="1"/>
</dbReference>
<evidence type="ECO:0000256" key="2">
    <source>
        <dbReference type="ARBA" id="ARBA00022448"/>
    </source>
</evidence>
<dbReference type="InterPro" id="IPR017871">
    <property type="entry name" value="ABC_transporter-like_CS"/>
</dbReference>
<dbReference type="GO" id="GO:0043190">
    <property type="term" value="C:ATP-binding cassette (ABC) transporter complex"/>
    <property type="evidence" value="ECO:0007669"/>
    <property type="project" value="InterPro"/>
</dbReference>
<dbReference type="GO" id="GO:0016887">
    <property type="term" value="F:ATP hydrolysis activity"/>
    <property type="evidence" value="ECO:0007669"/>
    <property type="project" value="InterPro"/>
</dbReference>
<keyword evidence="3" id="KW-0547">Nucleotide-binding</keyword>
<dbReference type="InterPro" id="IPR008995">
    <property type="entry name" value="Mo/tungstate-bd_C_term_dom"/>
</dbReference>
<organism evidence="6 7">
    <name type="scientific">Pararhodobacter aggregans</name>
    <dbReference type="NCBI Taxonomy" id="404875"/>
    <lineage>
        <taxon>Bacteria</taxon>
        <taxon>Pseudomonadati</taxon>
        <taxon>Pseudomonadota</taxon>
        <taxon>Alphaproteobacteria</taxon>
        <taxon>Rhodobacterales</taxon>
        <taxon>Paracoccaceae</taxon>
        <taxon>Pararhodobacter</taxon>
    </lineage>
</organism>
<dbReference type="SUPFAM" id="SSF50331">
    <property type="entry name" value="MOP-like"/>
    <property type="match status" value="1"/>
</dbReference>
<proteinExistence type="inferred from homology"/>
<comment type="similarity">
    <text evidence="1">Belongs to the ABC transporter superfamily.</text>
</comment>
<dbReference type="GO" id="GO:0005524">
    <property type="term" value="F:ATP binding"/>
    <property type="evidence" value="ECO:0007669"/>
    <property type="project" value="UniProtKB-KW"/>
</dbReference>
<comment type="caution">
    <text evidence="6">The sequence shown here is derived from an EMBL/GenBank/DDBJ whole genome shotgun (WGS) entry which is preliminary data.</text>
</comment>
<dbReference type="Gene3D" id="3.40.50.300">
    <property type="entry name" value="P-loop containing nucleotide triphosphate hydrolases"/>
    <property type="match status" value="1"/>
</dbReference>